<feature type="transmembrane region" description="Helical" evidence="1">
    <location>
        <begin position="71"/>
        <end position="92"/>
    </location>
</feature>
<feature type="transmembrane region" description="Helical" evidence="1">
    <location>
        <begin position="42"/>
        <end position="65"/>
    </location>
</feature>
<keyword evidence="1" id="KW-0812">Transmembrane</keyword>
<sequence length="280" mass="32777">MRVNFLKKKPSHDDPRLQKEIERLEEDPEFQKLLKSRRNIKILSVLIEHVVPVTAIFLLFISFFIFQDNEFFVNSLVLALSPIIIYYVYSIFNSALDSDEIKRPRVKYPFIADWISEMNDNDDPISSYVSHTEFREKKKDKYKGNHINSIDVSGNLHFIRDSIIEYCYEWNQGDNTLRMMRAYYGNLTTNNKKPIVQTVLGLFLVLSVFALQGIISGDYIPIVLNIEISGFTLIISTLYVIVTVMKDTLRKQRRFTLIYNIINELIEENNKKEQTDGKSI</sequence>
<dbReference type="KEGG" id="scib:HUG20_08420"/>
<evidence type="ECO:0000313" key="2">
    <source>
        <dbReference type="EMBL" id="QQK79905.1"/>
    </source>
</evidence>
<dbReference type="Proteomes" id="UP000595349">
    <property type="component" value="Chromosome"/>
</dbReference>
<protein>
    <submittedName>
        <fullName evidence="2">Uncharacterized protein</fullName>
    </submittedName>
</protein>
<dbReference type="EMBL" id="CP054706">
    <property type="protein sequence ID" value="QQK79905.1"/>
    <property type="molecule type" value="Genomic_DNA"/>
</dbReference>
<proteinExistence type="predicted"/>
<organism evidence="2 3">
    <name type="scientific">Salicibibacter cibi</name>
    <dbReference type="NCBI Taxonomy" id="2743001"/>
    <lineage>
        <taxon>Bacteria</taxon>
        <taxon>Bacillati</taxon>
        <taxon>Bacillota</taxon>
        <taxon>Bacilli</taxon>
        <taxon>Bacillales</taxon>
        <taxon>Bacillaceae</taxon>
        <taxon>Salicibibacter</taxon>
    </lineage>
</organism>
<feature type="transmembrane region" description="Helical" evidence="1">
    <location>
        <begin position="222"/>
        <end position="245"/>
    </location>
</feature>
<dbReference type="AlphaFoldDB" id="A0A7T6ZAJ1"/>
<name>A0A7T6ZAJ1_9BACI</name>
<dbReference type="RefSeq" id="WP_200090082.1">
    <property type="nucleotide sequence ID" value="NZ_CP054706.1"/>
</dbReference>
<gene>
    <name evidence="2" type="ORF">HUG20_08420</name>
</gene>
<keyword evidence="3" id="KW-1185">Reference proteome</keyword>
<keyword evidence="1" id="KW-1133">Transmembrane helix</keyword>
<accession>A0A7T6ZAJ1</accession>
<reference evidence="2 3" key="1">
    <citation type="submission" date="2020-06" db="EMBL/GenBank/DDBJ databases">
        <title>Genomic analysis of Salicibibacter sp. NKC21-4.</title>
        <authorList>
            <person name="Oh Y.J."/>
        </authorList>
    </citation>
    <scope>NUCLEOTIDE SEQUENCE [LARGE SCALE GENOMIC DNA]</scope>
    <source>
        <strain evidence="2 3">NKC21-4</strain>
    </source>
</reference>
<feature type="transmembrane region" description="Helical" evidence="1">
    <location>
        <begin position="195"/>
        <end position="216"/>
    </location>
</feature>
<keyword evidence="1" id="KW-0472">Membrane</keyword>
<evidence type="ECO:0000313" key="3">
    <source>
        <dbReference type="Proteomes" id="UP000595349"/>
    </source>
</evidence>
<evidence type="ECO:0000256" key="1">
    <source>
        <dbReference type="SAM" id="Phobius"/>
    </source>
</evidence>